<accession>A0A0A8ZHE0</accession>
<reference evidence="1" key="1">
    <citation type="submission" date="2014-09" db="EMBL/GenBank/DDBJ databases">
        <authorList>
            <person name="Magalhaes I.L.F."/>
            <person name="Oliveira U."/>
            <person name="Santos F.R."/>
            <person name="Vidigal T.H.D.A."/>
            <person name="Brescovit A.D."/>
            <person name="Santos A.J."/>
        </authorList>
    </citation>
    <scope>NUCLEOTIDE SEQUENCE</scope>
    <source>
        <tissue evidence="1">Shoot tissue taken approximately 20 cm above the soil surface</tissue>
    </source>
</reference>
<proteinExistence type="predicted"/>
<reference evidence="1" key="2">
    <citation type="journal article" date="2015" name="Data Brief">
        <title>Shoot transcriptome of the giant reed, Arundo donax.</title>
        <authorList>
            <person name="Barrero R.A."/>
            <person name="Guerrero F.D."/>
            <person name="Moolhuijzen P."/>
            <person name="Goolsby J.A."/>
            <person name="Tidwell J."/>
            <person name="Bellgard S.E."/>
            <person name="Bellgard M.I."/>
        </authorList>
    </citation>
    <scope>NUCLEOTIDE SEQUENCE</scope>
    <source>
        <tissue evidence="1">Shoot tissue taken approximately 20 cm above the soil surface</tissue>
    </source>
</reference>
<sequence>MSPPPAWHCMGIGMACRPDPLGF</sequence>
<organism evidence="1">
    <name type="scientific">Arundo donax</name>
    <name type="common">Giant reed</name>
    <name type="synonym">Donax arundinaceus</name>
    <dbReference type="NCBI Taxonomy" id="35708"/>
    <lineage>
        <taxon>Eukaryota</taxon>
        <taxon>Viridiplantae</taxon>
        <taxon>Streptophyta</taxon>
        <taxon>Embryophyta</taxon>
        <taxon>Tracheophyta</taxon>
        <taxon>Spermatophyta</taxon>
        <taxon>Magnoliopsida</taxon>
        <taxon>Liliopsida</taxon>
        <taxon>Poales</taxon>
        <taxon>Poaceae</taxon>
        <taxon>PACMAD clade</taxon>
        <taxon>Arundinoideae</taxon>
        <taxon>Arundineae</taxon>
        <taxon>Arundo</taxon>
    </lineage>
</organism>
<dbReference type="AlphaFoldDB" id="A0A0A8ZHE0"/>
<evidence type="ECO:0000313" key="1">
    <source>
        <dbReference type="EMBL" id="JAD36115.1"/>
    </source>
</evidence>
<name>A0A0A8ZHE0_ARUDO</name>
<protein>
    <submittedName>
        <fullName evidence="1">Uncharacterized protein</fullName>
    </submittedName>
</protein>
<dbReference type="EMBL" id="GBRH01261780">
    <property type="protein sequence ID" value="JAD36115.1"/>
    <property type="molecule type" value="Transcribed_RNA"/>
</dbReference>